<organism evidence="1 3">
    <name type="scientific">Chitinophaga oryzae</name>
    <dbReference type="NCBI Taxonomy" id="2725414"/>
    <lineage>
        <taxon>Bacteria</taxon>
        <taxon>Pseudomonadati</taxon>
        <taxon>Bacteroidota</taxon>
        <taxon>Chitinophagia</taxon>
        <taxon>Chitinophagales</taxon>
        <taxon>Chitinophagaceae</taxon>
        <taxon>Chitinophaga</taxon>
    </lineage>
</organism>
<evidence type="ECO:0000313" key="1">
    <source>
        <dbReference type="EMBL" id="QJB33856.1"/>
    </source>
</evidence>
<gene>
    <name evidence="2" type="ORF">HF324_22075</name>
    <name evidence="1" type="ORF">HF329_22185</name>
</gene>
<dbReference type="EMBL" id="CP051205">
    <property type="protein sequence ID" value="QJB33856.1"/>
    <property type="molecule type" value="Genomic_DNA"/>
</dbReference>
<sequence>MVKDFKGLIKNSSSKKLEVIKIRLPLRSALIESTHTKALHILHFYTCRMSNVSLQMMDDSAFALTLLRKEKIKNLEKRFGGNEKLLTFATPTITGQRTESEVAKLK</sequence>
<dbReference type="Proteomes" id="UP000502421">
    <property type="component" value="Chromosome"/>
</dbReference>
<evidence type="ECO:0000313" key="3">
    <source>
        <dbReference type="Proteomes" id="UP000502421"/>
    </source>
</evidence>
<keyword evidence="4" id="KW-1185">Reference proteome</keyword>
<accession>A0AAE7D8I8</accession>
<dbReference type="KEGG" id="coy:HF329_22185"/>
<name>A0AAE7D8I8_9BACT</name>
<dbReference type="RefSeq" id="WP_168807385.1">
    <property type="nucleotide sequence ID" value="NZ_CP051204.2"/>
</dbReference>
<evidence type="ECO:0000313" key="2">
    <source>
        <dbReference type="EMBL" id="QJB40385.1"/>
    </source>
</evidence>
<dbReference type="AlphaFoldDB" id="A0AAE7D8I8"/>
<evidence type="ECO:0000313" key="4">
    <source>
        <dbReference type="Proteomes" id="UP000503144"/>
    </source>
</evidence>
<proteinExistence type="predicted"/>
<dbReference type="Proteomes" id="UP000503144">
    <property type="component" value="Chromosome"/>
</dbReference>
<reference evidence="1 4" key="2">
    <citation type="submission" date="2020-09" db="EMBL/GenBank/DDBJ databases">
        <authorList>
            <person name="Kittiwongwattana C."/>
        </authorList>
    </citation>
    <scope>NUCLEOTIDE SEQUENCE</scope>
    <source>
        <strain evidence="2 4">1303</strain>
        <strain evidence="1">1310</strain>
    </source>
</reference>
<dbReference type="EMBL" id="CP051204">
    <property type="protein sequence ID" value="QJB40385.1"/>
    <property type="molecule type" value="Genomic_DNA"/>
</dbReference>
<reference evidence="3" key="1">
    <citation type="submission" date="2020-04" db="EMBL/GenBank/DDBJ databases">
        <authorList>
            <person name="Kittiwongwattana C."/>
        </authorList>
    </citation>
    <scope>NUCLEOTIDE SEQUENCE [LARGE SCALE GENOMIC DNA]</scope>
    <source>
        <strain evidence="3">1310</strain>
    </source>
</reference>
<protein>
    <submittedName>
        <fullName evidence="1">Uncharacterized protein</fullName>
    </submittedName>
</protein>